<sequence>MLTRAVGKPPGQRDEELVHTLSLEYRKRQLENLTAKEATWASRAAGFEQPAASECCAATVWVRQRVAASYRALHDYYIQHIRQVTEELAALDARRPAFIAVQPALHLDLPEALQQHPPRLDMCSKCADWIEQMERAEESCRQHLTSTLKLAASTPDDLAALKRPDDGHRHMSLDTHRLPNRLEALLPPHHRSTVTWWHGRFDNPWQAWEERSFAEVMRWNRERRKAGIPTDGYLEGNRNPTPANWEAAFPMQPVDWAALQAPPADAVQATWVGHSTLLVQLEGLNFLTDPVFSERCSPVQWMGPRRVRPPAFTAHDPRLPRIDAILLSHNHYDHLDSGSVKALNARFGEQLHWYVPLGLKTWFTKRGVRSVTELDWWQEAVHPGSAVRVALTPAMHWSMRSPLSRKDSLWGGWAVLGEKRRFWFAGDTGYSPELFPQIGERLGPFDLSAISTGAYEPRWFMKPQHTNPAEAVQIAQDVRSMRSVACHHATFCLTDEAMDEPSKLLPKEVAKAGLAADAFVSLRHGATIVAAGGATLNQPALLPVAR</sequence>
<evidence type="ECO:0000313" key="2">
    <source>
        <dbReference type="EMBL" id="PSC74215.1"/>
    </source>
</evidence>
<name>A0A2P6VJD8_9CHLO</name>
<dbReference type="PANTHER" id="PTHR15032">
    <property type="entry name" value="N-ACYL-PHOSPHATIDYLETHANOLAMINE-HYDROLYZING PHOSPHOLIPASE D"/>
    <property type="match status" value="1"/>
</dbReference>
<evidence type="ECO:0000259" key="1">
    <source>
        <dbReference type="Pfam" id="PF12706"/>
    </source>
</evidence>
<dbReference type="Gene3D" id="3.60.15.10">
    <property type="entry name" value="Ribonuclease Z/Hydroxyacylglutathione hydrolase-like"/>
    <property type="match status" value="1"/>
</dbReference>
<comment type="caution">
    <text evidence="2">The sequence shown here is derived from an EMBL/GenBank/DDBJ whole genome shotgun (WGS) entry which is preliminary data.</text>
</comment>
<dbReference type="Proteomes" id="UP000239649">
    <property type="component" value="Unassembled WGS sequence"/>
</dbReference>
<dbReference type="SUPFAM" id="SSF56281">
    <property type="entry name" value="Metallo-hydrolase/oxidoreductase"/>
    <property type="match status" value="1"/>
</dbReference>
<organism evidence="2 3">
    <name type="scientific">Micractinium conductrix</name>
    <dbReference type="NCBI Taxonomy" id="554055"/>
    <lineage>
        <taxon>Eukaryota</taxon>
        <taxon>Viridiplantae</taxon>
        <taxon>Chlorophyta</taxon>
        <taxon>core chlorophytes</taxon>
        <taxon>Trebouxiophyceae</taxon>
        <taxon>Chlorellales</taxon>
        <taxon>Chlorellaceae</taxon>
        <taxon>Chlorella clade</taxon>
        <taxon>Micractinium</taxon>
    </lineage>
</organism>
<dbReference type="AlphaFoldDB" id="A0A2P6VJD8"/>
<protein>
    <submittedName>
        <fullName evidence="2">N-acyl-phosphatidylethanolamine-hydrolyzing phospholipase D</fullName>
    </submittedName>
</protein>
<gene>
    <name evidence="2" type="ORF">C2E20_2713</name>
</gene>
<dbReference type="OrthoDB" id="332863at2759"/>
<accession>A0A2P6VJD8</accession>
<proteinExistence type="predicted"/>
<keyword evidence="3" id="KW-1185">Reference proteome</keyword>
<evidence type="ECO:0000313" key="3">
    <source>
        <dbReference type="Proteomes" id="UP000239649"/>
    </source>
</evidence>
<dbReference type="STRING" id="554055.A0A2P6VJD8"/>
<feature type="domain" description="Metallo-beta-lactamase" evidence="1">
    <location>
        <begin position="285"/>
        <end position="488"/>
    </location>
</feature>
<dbReference type="EMBL" id="LHPF02000005">
    <property type="protein sequence ID" value="PSC74215.1"/>
    <property type="molecule type" value="Genomic_DNA"/>
</dbReference>
<dbReference type="InterPro" id="IPR036866">
    <property type="entry name" value="RibonucZ/Hydroxyglut_hydro"/>
</dbReference>
<dbReference type="PANTHER" id="PTHR15032:SF4">
    <property type="entry name" value="N-ACYL-PHOSPHATIDYLETHANOLAMINE-HYDROLYZING PHOSPHOLIPASE D"/>
    <property type="match status" value="1"/>
</dbReference>
<dbReference type="Pfam" id="PF12706">
    <property type="entry name" value="Lactamase_B_2"/>
    <property type="match status" value="1"/>
</dbReference>
<dbReference type="GO" id="GO:0005737">
    <property type="term" value="C:cytoplasm"/>
    <property type="evidence" value="ECO:0007669"/>
    <property type="project" value="TreeGrafter"/>
</dbReference>
<dbReference type="InterPro" id="IPR001279">
    <property type="entry name" value="Metallo-B-lactamas"/>
</dbReference>
<reference evidence="2 3" key="1">
    <citation type="journal article" date="2018" name="Plant J.">
        <title>Genome sequences of Chlorella sorokiniana UTEX 1602 and Micractinium conductrix SAG 241.80: implications to maltose excretion by a green alga.</title>
        <authorList>
            <person name="Arriola M.B."/>
            <person name="Velmurugan N."/>
            <person name="Zhang Y."/>
            <person name="Plunkett M.H."/>
            <person name="Hondzo H."/>
            <person name="Barney B.M."/>
        </authorList>
    </citation>
    <scope>NUCLEOTIDE SEQUENCE [LARGE SCALE GENOMIC DNA]</scope>
    <source>
        <strain evidence="2 3">SAG 241.80</strain>
    </source>
</reference>